<feature type="region of interest" description="Disordered" evidence="1">
    <location>
        <begin position="60"/>
        <end position="95"/>
    </location>
</feature>
<name>A0ABW1Z9H6_9BACT</name>
<comment type="caution">
    <text evidence="3">The sequence shown here is derived from an EMBL/GenBank/DDBJ whole genome shotgun (WGS) entry which is preliminary data.</text>
</comment>
<evidence type="ECO:0000313" key="3">
    <source>
        <dbReference type="EMBL" id="MFC6645356.1"/>
    </source>
</evidence>
<keyword evidence="4" id="KW-1185">Reference proteome</keyword>
<protein>
    <submittedName>
        <fullName evidence="3">Uncharacterized protein</fullName>
    </submittedName>
</protein>
<organism evidence="3 4">
    <name type="scientific">Granulicella cerasi</name>
    <dbReference type="NCBI Taxonomy" id="741063"/>
    <lineage>
        <taxon>Bacteria</taxon>
        <taxon>Pseudomonadati</taxon>
        <taxon>Acidobacteriota</taxon>
        <taxon>Terriglobia</taxon>
        <taxon>Terriglobales</taxon>
        <taxon>Acidobacteriaceae</taxon>
        <taxon>Granulicella</taxon>
    </lineage>
</organism>
<dbReference type="RefSeq" id="WP_263371735.1">
    <property type="nucleotide sequence ID" value="NZ_JAGSYD010000003.1"/>
</dbReference>
<feature type="chain" id="PRO_5046635863" evidence="2">
    <location>
        <begin position="24"/>
        <end position="332"/>
    </location>
</feature>
<accession>A0ABW1Z9H6</accession>
<reference evidence="4" key="1">
    <citation type="journal article" date="2019" name="Int. J. Syst. Evol. Microbiol.">
        <title>The Global Catalogue of Microorganisms (GCM) 10K type strain sequencing project: providing services to taxonomists for standard genome sequencing and annotation.</title>
        <authorList>
            <consortium name="The Broad Institute Genomics Platform"/>
            <consortium name="The Broad Institute Genome Sequencing Center for Infectious Disease"/>
            <person name="Wu L."/>
            <person name="Ma J."/>
        </authorList>
    </citation>
    <scope>NUCLEOTIDE SEQUENCE [LARGE SCALE GENOMIC DNA]</scope>
    <source>
        <strain evidence="4">CGMCC 1.16026</strain>
    </source>
</reference>
<evidence type="ECO:0000256" key="2">
    <source>
        <dbReference type="SAM" id="SignalP"/>
    </source>
</evidence>
<evidence type="ECO:0000256" key="1">
    <source>
        <dbReference type="SAM" id="MobiDB-lite"/>
    </source>
</evidence>
<dbReference type="Proteomes" id="UP001596391">
    <property type="component" value="Unassembled WGS sequence"/>
</dbReference>
<feature type="compositionally biased region" description="Low complexity" evidence="1">
    <location>
        <begin position="60"/>
        <end position="88"/>
    </location>
</feature>
<gene>
    <name evidence="3" type="ORF">ACFQBQ_07100</name>
</gene>
<proteinExistence type="predicted"/>
<feature type="region of interest" description="Disordered" evidence="1">
    <location>
        <begin position="312"/>
        <end position="332"/>
    </location>
</feature>
<keyword evidence="2" id="KW-0732">Signal</keyword>
<evidence type="ECO:0000313" key="4">
    <source>
        <dbReference type="Proteomes" id="UP001596391"/>
    </source>
</evidence>
<feature type="signal peptide" evidence="2">
    <location>
        <begin position="1"/>
        <end position="23"/>
    </location>
</feature>
<sequence length="332" mass="35842">MRLSSAAARRFALGLILSSAWCAAVAQSDVVAQSDAVDVRNFPVPQIDAPLLIAATPATESSSADSLPESPSALLFGDPQQAQQTPTTPKHKSNSLTCEGCDVDANGNPIPLERQQPKRILGFMPNFRSVSAGAKPHPLGWKYNFSIATKQAFDYSSFLFLGLTSITAEGMDSHPALGKGVPGFWAYTWRGFLDKTDGTYLSAWLLPSLLHEDTRYHPLGAGHSVVVRSLYVISRQGVAQTYGGRQTPNIAGLGGKVLTQVISRTYYPSSAATFSTLATKFGYSVMRDVAFSSIREFFPDIQAHYVRKHREKAAAQAERDAHAAGVPTSSKF</sequence>
<dbReference type="EMBL" id="JBHSWI010000001">
    <property type="protein sequence ID" value="MFC6645356.1"/>
    <property type="molecule type" value="Genomic_DNA"/>
</dbReference>